<organism evidence="1 2">
    <name type="scientific">Coccidioides posadasii RMSCC 3488</name>
    <dbReference type="NCBI Taxonomy" id="454284"/>
    <lineage>
        <taxon>Eukaryota</taxon>
        <taxon>Fungi</taxon>
        <taxon>Dikarya</taxon>
        <taxon>Ascomycota</taxon>
        <taxon>Pezizomycotina</taxon>
        <taxon>Eurotiomycetes</taxon>
        <taxon>Eurotiomycetidae</taxon>
        <taxon>Onygenales</taxon>
        <taxon>Onygenaceae</taxon>
        <taxon>Coccidioides</taxon>
    </lineage>
</organism>
<dbReference type="VEuPathDB" id="FungiDB:CPAG_07373"/>
<name>A0A0J6FD75_COCPO</name>
<dbReference type="AlphaFoldDB" id="A0A0J6FD75"/>
<evidence type="ECO:0000313" key="2">
    <source>
        <dbReference type="Proteomes" id="UP000054567"/>
    </source>
</evidence>
<sequence>MCLRVFRVAQHANWPFFGSSLSGSLPQRDMPVQRRILWSTLEQKSHGLLPSWMLNVALLSNSVTIGSFPLFRPNYSVGGTPLHYGLEKYKMSCLEKTTSFAFELEPPDLAPFAS</sequence>
<dbReference type="EMBL" id="DS268112">
    <property type="protein sequence ID" value="KMM71066.1"/>
    <property type="molecule type" value="Genomic_DNA"/>
</dbReference>
<accession>A0A0J6FD75</accession>
<gene>
    <name evidence="1" type="ORF">CPAG_07373</name>
</gene>
<evidence type="ECO:0000313" key="1">
    <source>
        <dbReference type="EMBL" id="KMM71066.1"/>
    </source>
</evidence>
<dbReference type="Proteomes" id="UP000054567">
    <property type="component" value="Unassembled WGS sequence"/>
</dbReference>
<reference evidence="1 2" key="1">
    <citation type="submission" date="2007-06" db="EMBL/GenBank/DDBJ databases">
        <title>The Genome Sequence of Coccidioides posadasii RMSCC_3488.</title>
        <authorList>
            <consortium name="Coccidioides Genome Resources Consortium"/>
            <consortium name="The Broad Institute Genome Sequencing Platform"/>
            <person name="Henn M.R."/>
            <person name="Sykes S."/>
            <person name="Young S."/>
            <person name="Jaffe D."/>
            <person name="Berlin A."/>
            <person name="Alvarez P."/>
            <person name="Butler J."/>
            <person name="Gnerre S."/>
            <person name="Grabherr M."/>
            <person name="Mauceli E."/>
            <person name="Brockman W."/>
            <person name="Kodira C."/>
            <person name="Alvarado L."/>
            <person name="Zeng Q."/>
            <person name="Crawford M."/>
            <person name="Antoine C."/>
            <person name="Devon K."/>
            <person name="Galgiani J."/>
            <person name="Orsborn K."/>
            <person name="Lewis M.L."/>
            <person name="Nusbaum C."/>
            <person name="Galagan J."/>
            <person name="Birren B."/>
        </authorList>
    </citation>
    <scope>NUCLEOTIDE SEQUENCE [LARGE SCALE GENOMIC DNA]</scope>
    <source>
        <strain evidence="1 2">RMSCC 3488</strain>
    </source>
</reference>
<reference evidence="2" key="2">
    <citation type="journal article" date="2009" name="Genome Res.">
        <title>Comparative genomic analyses of the human fungal pathogens Coccidioides and their relatives.</title>
        <authorList>
            <person name="Sharpton T.J."/>
            <person name="Stajich J.E."/>
            <person name="Rounsley S.D."/>
            <person name="Gardner M.J."/>
            <person name="Wortman J.R."/>
            <person name="Jordar V.S."/>
            <person name="Maiti R."/>
            <person name="Kodira C.D."/>
            <person name="Neafsey D.E."/>
            <person name="Zeng Q."/>
            <person name="Hung C.-Y."/>
            <person name="McMahan C."/>
            <person name="Muszewska A."/>
            <person name="Grynberg M."/>
            <person name="Mandel M.A."/>
            <person name="Kellner E.M."/>
            <person name="Barker B.M."/>
            <person name="Galgiani J.N."/>
            <person name="Orbach M.J."/>
            <person name="Kirkland T.N."/>
            <person name="Cole G.T."/>
            <person name="Henn M.R."/>
            <person name="Birren B.W."/>
            <person name="Taylor J.W."/>
        </authorList>
    </citation>
    <scope>NUCLEOTIDE SEQUENCE [LARGE SCALE GENOMIC DNA]</scope>
    <source>
        <strain evidence="2">RMSCC 3488</strain>
    </source>
</reference>
<proteinExistence type="predicted"/>
<protein>
    <submittedName>
        <fullName evidence="1">Uncharacterized protein</fullName>
    </submittedName>
</protein>
<reference evidence="2" key="3">
    <citation type="journal article" date="2010" name="Genome Res.">
        <title>Population genomic sequencing of Coccidioides fungi reveals recent hybridization and transposon control.</title>
        <authorList>
            <person name="Neafsey D.E."/>
            <person name="Barker B.M."/>
            <person name="Sharpton T.J."/>
            <person name="Stajich J.E."/>
            <person name="Park D.J."/>
            <person name="Whiston E."/>
            <person name="Hung C.-Y."/>
            <person name="McMahan C."/>
            <person name="White J."/>
            <person name="Sykes S."/>
            <person name="Heiman D."/>
            <person name="Young S."/>
            <person name="Zeng Q."/>
            <person name="Abouelleil A."/>
            <person name="Aftuck L."/>
            <person name="Bessette D."/>
            <person name="Brown A."/>
            <person name="FitzGerald M."/>
            <person name="Lui A."/>
            <person name="Macdonald J.P."/>
            <person name="Priest M."/>
            <person name="Orbach M.J."/>
            <person name="Galgiani J.N."/>
            <person name="Kirkland T.N."/>
            <person name="Cole G.T."/>
            <person name="Birren B.W."/>
            <person name="Henn M.R."/>
            <person name="Taylor J.W."/>
            <person name="Rounsley S.D."/>
        </authorList>
    </citation>
    <scope>NUCLEOTIDE SEQUENCE [LARGE SCALE GENOMIC DNA]</scope>
    <source>
        <strain evidence="2">RMSCC 3488</strain>
    </source>
</reference>